<comment type="caution">
    <text evidence="2">The sequence shown here is derived from an EMBL/GenBank/DDBJ whole genome shotgun (WGS) entry which is preliminary data.</text>
</comment>
<evidence type="ECO:0000256" key="1">
    <source>
        <dbReference type="SAM" id="MobiDB-lite"/>
    </source>
</evidence>
<organism evidence="2 3">
    <name type="scientific">Neocallimastix californiae</name>
    <dbReference type="NCBI Taxonomy" id="1754190"/>
    <lineage>
        <taxon>Eukaryota</taxon>
        <taxon>Fungi</taxon>
        <taxon>Fungi incertae sedis</taxon>
        <taxon>Chytridiomycota</taxon>
        <taxon>Chytridiomycota incertae sedis</taxon>
        <taxon>Neocallimastigomycetes</taxon>
        <taxon>Neocallimastigales</taxon>
        <taxon>Neocallimastigaceae</taxon>
        <taxon>Neocallimastix</taxon>
    </lineage>
</organism>
<reference evidence="2 3" key="1">
    <citation type="submission" date="2016-08" db="EMBL/GenBank/DDBJ databases">
        <title>A Parts List for Fungal Cellulosomes Revealed by Comparative Genomics.</title>
        <authorList>
            <consortium name="DOE Joint Genome Institute"/>
            <person name="Haitjema C.H."/>
            <person name="Gilmore S.P."/>
            <person name="Henske J.K."/>
            <person name="Solomon K.V."/>
            <person name="De Groot R."/>
            <person name="Kuo A."/>
            <person name="Mondo S.J."/>
            <person name="Salamov A.A."/>
            <person name="Labutti K."/>
            <person name="Zhao Z."/>
            <person name="Chiniquy J."/>
            <person name="Barry K."/>
            <person name="Brewer H.M."/>
            <person name="Purvine S.O."/>
            <person name="Wright A.T."/>
            <person name="Boxma B."/>
            <person name="Van Alen T."/>
            <person name="Hackstein J.H."/>
            <person name="Baker S.E."/>
            <person name="Grigoriev I.V."/>
            <person name="O'Malley M.A."/>
        </authorList>
    </citation>
    <scope>NUCLEOTIDE SEQUENCE [LARGE SCALE GENOMIC DNA]</scope>
    <source>
        <strain evidence="2 3">G1</strain>
    </source>
</reference>
<gene>
    <name evidence="2" type="ORF">LY90DRAFT_519867</name>
</gene>
<dbReference type="EMBL" id="MCOG01000537">
    <property type="protein sequence ID" value="ORX99759.1"/>
    <property type="molecule type" value="Genomic_DNA"/>
</dbReference>
<dbReference type="OrthoDB" id="10053231at2759"/>
<keyword evidence="3" id="KW-1185">Reference proteome</keyword>
<evidence type="ECO:0000313" key="2">
    <source>
        <dbReference type="EMBL" id="ORX99759.1"/>
    </source>
</evidence>
<feature type="compositionally biased region" description="Basic residues" evidence="1">
    <location>
        <begin position="181"/>
        <end position="195"/>
    </location>
</feature>
<accession>A0A1Y1YP13</accession>
<proteinExistence type="predicted"/>
<dbReference type="AlphaFoldDB" id="A0A1Y1YP13"/>
<dbReference type="Proteomes" id="UP000193920">
    <property type="component" value="Unassembled WGS sequence"/>
</dbReference>
<evidence type="ECO:0000313" key="3">
    <source>
        <dbReference type="Proteomes" id="UP000193920"/>
    </source>
</evidence>
<name>A0A1Y1YP13_9FUNG</name>
<sequence length="195" mass="22581">MQFLVYLADAYTYGDTLPREEVMKIKNEYFLSFYCKNDICVVVDNEYIQKFVDIPDSTGKIWHYIAYTCTDDEIKQEKCPREEIISGESLSLECKNNTDCLSDKCIDNHCVFNDEAPIVHCDDIYESSFSNGRSSFMHCGKPYRDTCKTNDECSSMDCLEEGICNMQTKGPSDTEHAGASKTRKWKRRTYFKKKS</sequence>
<feature type="region of interest" description="Disordered" evidence="1">
    <location>
        <begin position="170"/>
        <end position="195"/>
    </location>
</feature>
<protein>
    <submittedName>
        <fullName evidence="2">Uncharacterized protein</fullName>
    </submittedName>
</protein>